<accession>A0AAD1X538</accession>
<evidence type="ECO:0000313" key="2">
    <source>
        <dbReference type="EMBL" id="CAI2359102.1"/>
    </source>
</evidence>
<name>A0AAD1X538_EUPCR</name>
<feature type="compositionally biased region" description="Polar residues" evidence="1">
    <location>
        <begin position="113"/>
        <end position="132"/>
    </location>
</feature>
<gene>
    <name evidence="2" type="ORF">ECRASSUSDP1_LOCUS387</name>
</gene>
<reference evidence="2" key="1">
    <citation type="submission" date="2023-07" db="EMBL/GenBank/DDBJ databases">
        <authorList>
            <consortium name="AG Swart"/>
            <person name="Singh M."/>
            <person name="Singh A."/>
            <person name="Seah K."/>
            <person name="Emmerich C."/>
        </authorList>
    </citation>
    <scope>NUCLEOTIDE SEQUENCE</scope>
    <source>
        <strain evidence="2">DP1</strain>
    </source>
</reference>
<sequence length="164" mass="18561">MISTKNRIEVQETDDMCDVHDEGLVMVNSLGPVKECHCSVLLSDKGSIRSEEVDGFMEELGEEFTKRQRLSQQFDEFKFQIKDGMEPGSICKPRFVKKYPLLRKVKTRKVSKYGQSQLKNRKSTAGTISISSPHKPRMLDTTKKSSHKPIIEPLITMSGVEPGT</sequence>
<evidence type="ECO:0000256" key="1">
    <source>
        <dbReference type="SAM" id="MobiDB-lite"/>
    </source>
</evidence>
<feature type="region of interest" description="Disordered" evidence="1">
    <location>
        <begin position="112"/>
        <end position="148"/>
    </location>
</feature>
<dbReference type="EMBL" id="CAMPGE010000356">
    <property type="protein sequence ID" value="CAI2359102.1"/>
    <property type="molecule type" value="Genomic_DNA"/>
</dbReference>
<dbReference type="Proteomes" id="UP001295684">
    <property type="component" value="Unassembled WGS sequence"/>
</dbReference>
<keyword evidence="3" id="KW-1185">Reference proteome</keyword>
<organism evidence="2 3">
    <name type="scientific">Euplotes crassus</name>
    <dbReference type="NCBI Taxonomy" id="5936"/>
    <lineage>
        <taxon>Eukaryota</taxon>
        <taxon>Sar</taxon>
        <taxon>Alveolata</taxon>
        <taxon>Ciliophora</taxon>
        <taxon>Intramacronucleata</taxon>
        <taxon>Spirotrichea</taxon>
        <taxon>Hypotrichia</taxon>
        <taxon>Euplotida</taxon>
        <taxon>Euplotidae</taxon>
        <taxon>Moneuplotes</taxon>
    </lineage>
</organism>
<dbReference type="AlphaFoldDB" id="A0AAD1X538"/>
<comment type="caution">
    <text evidence="2">The sequence shown here is derived from an EMBL/GenBank/DDBJ whole genome shotgun (WGS) entry which is preliminary data.</text>
</comment>
<protein>
    <submittedName>
        <fullName evidence="2">Uncharacterized protein</fullName>
    </submittedName>
</protein>
<evidence type="ECO:0000313" key="3">
    <source>
        <dbReference type="Proteomes" id="UP001295684"/>
    </source>
</evidence>
<proteinExistence type="predicted"/>